<evidence type="ECO:0000256" key="3">
    <source>
        <dbReference type="ARBA" id="ARBA00022605"/>
    </source>
</evidence>
<dbReference type="InterPro" id="IPR010049">
    <property type="entry name" value="MTA_SAH_Nsdase"/>
</dbReference>
<keyword evidence="3" id="KW-0028">Amino-acid biosynthesis</keyword>
<dbReference type="SUPFAM" id="SSF53167">
    <property type="entry name" value="Purine and uridine phosphorylases"/>
    <property type="match status" value="1"/>
</dbReference>
<dbReference type="InterPro" id="IPR000845">
    <property type="entry name" value="Nucleoside_phosphorylase_d"/>
</dbReference>
<dbReference type="Pfam" id="PF01048">
    <property type="entry name" value="PNP_UDP_1"/>
    <property type="match status" value="1"/>
</dbReference>
<dbReference type="GO" id="GO:0005829">
    <property type="term" value="C:cytosol"/>
    <property type="evidence" value="ECO:0007669"/>
    <property type="project" value="TreeGrafter"/>
</dbReference>
<evidence type="ECO:0000313" key="7">
    <source>
        <dbReference type="EMBL" id="CAB3691845.1"/>
    </source>
</evidence>
<dbReference type="PANTHER" id="PTHR46832:SF1">
    <property type="entry name" value="5'-METHYLTHIOADENOSINE_S-ADENOSYLHOMOCYSTEINE NUCLEOSIDASE"/>
    <property type="match status" value="1"/>
</dbReference>
<proteinExistence type="predicted"/>
<dbReference type="InterPro" id="IPR035994">
    <property type="entry name" value="Nucleoside_phosphorylase_sf"/>
</dbReference>
<sequence length="316" mass="31664">MSANADSAAGGVANAAASSVANSAANSVASAAAAVGPTTAGNAGAAGIGSEEHAAQGSAASVPERPFGILAALPQELGDLIEAMRAESGVRTVTHGRRDYHVGTVHGAPCVVTLARVGKVAAAATVSALIHAFDVEAVVFTGVAGGVGKQVRVGDIVVANALLQHDLDASPLFPRFEVPLLGMSRFAADAALAAQLAQACERFVAEEGAASAARFGTREPQVHCGLIISGDQFVASSAGVEALREALPDALAVEMEGAAIAQVCHEYGVPCAVVRTISDTADDHAPASFVSFLTEIAAAYSNAILTRFLQARSGGR</sequence>
<evidence type="ECO:0000256" key="1">
    <source>
        <dbReference type="ARBA" id="ARBA00004945"/>
    </source>
</evidence>
<dbReference type="GO" id="GO:0019509">
    <property type="term" value="P:L-methionine salvage from methylthioadenosine"/>
    <property type="evidence" value="ECO:0007669"/>
    <property type="project" value="UniProtKB-UniPathway"/>
</dbReference>
<dbReference type="EC" id="3.2.2.9" evidence="2"/>
<protein>
    <recommendedName>
        <fullName evidence="2">adenosylhomocysteine nucleosidase</fullName>
        <ecNumber evidence="2">3.2.2.9</ecNumber>
    </recommendedName>
</protein>
<dbReference type="GO" id="GO:0009164">
    <property type="term" value="P:nucleoside catabolic process"/>
    <property type="evidence" value="ECO:0007669"/>
    <property type="project" value="InterPro"/>
</dbReference>
<accession>A0A6J5B5H5</accession>
<dbReference type="Gene3D" id="3.40.50.1580">
    <property type="entry name" value="Nucleoside phosphorylase domain"/>
    <property type="match status" value="1"/>
</dbReference>
<dbReference type="Proteomes" id="UP000494249">
    <property type="component" value="Unassembled WGS sequence"/>
</dbReference>
<evidence type="ECO:0000256" key="4">
    <source>
        <dbReference type="ARBA" id="ARBA00022801"/>
    </source>
</evidence>
<keyword evidence="5" id="KW-0486">Methionine biosynthesis</keyword>
<reference evidence="7 8" key="1">
    <citation type="submission" date="2020-04" db="EMBL/GenBank/DDBJ databases">
        <authorList>
            <person name="De Canck E."/>
        </authorList>
    </citation>
    <scope>NUCLEOTIDE SEQUENCE [LARGE SCALE GENOMIC DNA]</scope>
    <source>
        <strain evidence="7 8">LMG 22037</strain>
    </source>
</reference>
<dbReference type="GO" id="GO:0008782">
    <property type="term" value="F:adenosylhomocysteine nucleosidase activity"/>
    <property type="evidence" value="ECO:0007669"/>
    <property type="project" value="UniProtKB-EC"/>
</dbReference>
<dbReference type="RefSeq" id="WP_035481352.1">
    <property type="nucleotide sequence ID" value="NZ_CADFGL010000012.1"/>
</dbReference>
<dbReference type="GO" id="GO:0008930">
    <property type="term" value="F:methylthioadenosine nucleosidase activity"/>
    <property type="evidence" value="ECO:0007669"/>
    <property type="project" value="InterPro"/>
</dbReference>
<evidence type="ECO:0000256" key="5">
    <source>
        <dbReference type="ARBA" id="ARBA00023167"/>
    </source>
</evidence>
<dbReference type="EMBL" id="CADIKB010000012">
    <property type="protein sequence ID" value="CAB3691845.1"/>
    <property type="molecule type" value="Genomic_DNA"/>
</dbReference>
<organism evidence="7 8">
    <name type="scientific">Paraburkholderia phenoliruptrix</name>
    <dbReference type="NCBI Taxonomy" id="252970"/>
    <lineage>
        <taxon>Bacteria</taxon>
        <taxon>Pseudomonadati</taxon>
        <taxon>Pseudomonadota</taxon>
        <taxon>Betaproteobacteria</taxon>
        <taxon>Burkholderiales</taxon>
        <taxon>Burkholderiaceae</taxon>
        <taxon>Paraburkholderia</taxon>
    </lineage>
</organism>
<evidence type="ECO:0000256" key="2">
    <source>
        <dbReference type="ARBA" id="ARBA00011974"/>
    </source>
</evidence>
<comment type="pathway">
    <text evidence="1">Amino-acid biosynthesis; L-methionine biosynthesis via salvage pathway; S-methyl-5-thio-alpha-D-ribose 1-phosphate from S-methyl-5'-thioadenosine (hydrolase route): step 1/2.</text>
</comment>
<dbReference type="PANTHER" id="PTHR46832">
    <property type="entry name" value="5'-METHYLTHIOADENOSINE/S-ADENOSYLHOMOCYSTEINE NUCLEOSIDASE"/>
    <property type="match status" value="1"/>
</dbReference>
<dbReference type="UniPathway" id="UPA00904">
    <property type="reaction ID" value="UER00871"/>
</dbReference>
<evidence type="ECO:0000259" key="6">
    <source>
        <dbReference type="Pfam" id="PF01048"/>
    </source>
</evidence>
<dbReference type="CDD" id="cd09008">
    <property type="entry name" value="MTAN"/>
    <property type="match status" value="1"/>
</dbReference>
<dbReference type="GO" id="GO:0019284">
    <property type="term" value="P:L-methionine salvage from S-adenosylmethionine"/>
    <property type="evidence" value="ECO:0007669"/>
    <property type="project" value="TreeGrafter"/>
</dbReference>
<evidence type="ECO:0000313" key="8">
    <source>
        <dbReference type="Proteomes" id="UP000494249"/>
    </source>
</evidence>
<gene>
    <name evidence="7" type="primary">mtnN</name>
    <name evidence="7" type="ORF">LMG22037_03025</name>
</gene>
<dbReference type="AlphaFoldDB" id="A0A6J5B5H5"/>
<name>A0A6J5B5H5_9BURK</name>
<dbReference type="NCBIfam" id="TIGR01704">
    <property type="entry name" value="MTA_SAH-Nsdase"/>
    <property type="match status" value="1"/>
</dbReference>
<keyword evidence="7" id="KW-0326">Glycosidase</keyword>
<dbReference type="NCBIfam" id="NF004079">
    <property type="entry name" value="PRK05584.1"/>
    <property type="match status" value="1"/>
</dbReference>
<feature type="domain" description="Nucleoside phosphorylase" evidence="6">
    <location>
        <begin position="67"/>
        <end position="309"/>
    </location>
</feature>
<keyword evidence="4 7" id="KW-0378">Hydrolase</keyword>